<feature type="transmembrane region" description="Helical" evidence="9">
    <location>
        <begin position="296"/>
        <end position="316"/>
    </location>
</feature>
<dbReference type="SUPFAM" id="SSF103473">
    <property type="entry name" value="MFS general substrate transporter"/>
    <property type="match status" value="1"/>
</dbReference>
<feature type="transmembrane region" description="Helical" evidence="9">
    <location>
        <begin position="46"/>
        <end position="66"/>
    </location>
</feature>
<evidence type="ECO:0000256" key="1">
    <source>
        <dbReference type="ARBA" id="ARBA00004141"/>
    </source>
</evidence>
<feature type="transmembrane region" description="Helical" evidence="9">
    <location>
        <begin position="264"/>
        <end position="284"/>
    </location>
</feature>
<dbReference type="GO" id="GO:0016020">
    <property type="term" value="C:membrane"/>
    <property type="evidence" value="ECO:0007669"/>
    <property type="project" value="UniProtKB-SubCell"/>
</dbReference>
<feature type="transmembrane region" description="Helical" evidence="9">
    <location>
        <begin position="394"/>
        <end position="414"/>
    </location>
</feature>
<keyword evidence="11" id="KW-1185">Reference proteome</keyword>
<dbReference type="InterPro" id="IPR051617">
    <property type="entry name" value="UNC-93-like_regulator"/>
</dbReference>
<keyword evidence="6" id="KW-0325">Glycoprotein</keyword>
<keyword evidence="3 9" id="KW-0812">Transmembrane</keyword>
<dbReference type="OMA" id="QFQDKTH"/>
<feature type="transmembrane region" description="Helical" evidence="9">
    <location>
        <begin position="328"/>
        <end position="347"/>
    </location>
</feature>
<organism evidence="10 11">
    <name type="scientific">Cimex lectularius</name>
    <name type="common">Bed bug</name>
    <name type="synonym">Acanthia lectularia</name>
    <dbReference type="NCBI Taxonomy" id="79782"/>
    <lineage>
        <taxon>Eukaryota</taxon>
        <taxon>Metazoa</taxon>
        <taxon>Ecdysozoa</taxon>
        <taxon>Arthropoda</taxon>
        <taxon>Hexapoda</taxon>
        <taxon>Insecta</taxon>
        <taxon>Pterygota</taxon>
        <taxon>Neoptera</taxon>
        <taxon>Paraneoptera</taxon>
        <taxon>Hemiptera</taxon>
        <taxon>Heteroptera</taxon>
        <taxon>Panheteroptera</taxon>
        <taxon>Cimicomorpha</taxon>
        <taxon>Cimicidae</taxon>
        <taxon>Cimex</taxon>
    </lineage>
</organism>
<evidence type="ECO:0000256" key="9">
    <source>
        <dbReference type="SAM" id="Phobius"/>
    </source>
</evidence>
<dbReference type="KEGG" id="clec:106668264"/>
<name>A0A8I6RU09_CIMLE</name>
<dbReference type="InterPro" id="IPR036259">
    <property type="entry name" value="MFS_trans_sf"/>
</dbReference>
<feature type="transmembrane region" description="Helical" evidence="9">
    <location>
        <begin position="73"/>
        <end position="93"/>
    </location>
</feature>
<dbReference type="AlphaFoldDB" id="A0A8I6RU09"/>
<evidence type="ECO:0000313" key="11">
    <source>
        <dbReference type="Proteomes" id="UP000494040"/>
    </source>
</evidence>
<evidence type="ECO:0000256" key="8">
    <source>
        <dbReference type="ARBA" id="ARBA00041910"/>
    </source>
</evidence>
<protein>
    <recommendedName>
        <fullName evidence="7">UNC93-like protein MFSD11</fullName>
    </recommendedName>
    <alternativeName>
        <fullName evidence="8">Major facilitator superfamily domain-containing protein 11</fullName>
    </alternativeName>
</protein>
<evidence type="ECO:0000256" key="6">
    <source>
        <dbReference type="ARBA" id="ARBA00023180"/>
    </source>
</evidence>
<feature type="transmembrane region" description="Helical" evidence="9">
    <location>
        <begin position="7"/>
        <end position="26"/>
    </location>
</feature>
<evidence type="ECO:0000256" key="4">
    <source>
        <dbReference type="ARBA" id="ARBA00022989"/>
    </source>
</evidence>
<evidence type="ECO:0000256" key="5">
    <source>
        <dbReference type="ARBA" id="ARBA00023136"/>
    </source>
</evidence>
<evidence type="ECO:0000256" key="3">
    <source>
        <dbReference type="ARBA" id="ARBA00022692"/>
    </source>
</evidence>
<comment type="similarity">
    <text evidence="2">Belongs to the unc-93 family.</text>
</comment>
<feature type="transmembrane region" description="Helical" evidence="9">
    <location>
        <begin position="138"/>
        <end position="158"/>
    </location>
</feature>
<accession>A0A8I6RU09</accession>
<keyword evidence="5 9" id="KW-0472">Membrane</keyword>
<feature type="transmembrane region" description="Helical" evidence="9">
    <location>
        <begin position="99"/>
        <end position="117"/>
    </location>
</feature>
<dbReference type="PANTHER" id="PTHR23294:SF0">
    <property type="entry name" value="UNC93-LIKE PROTEIN MFSD11"/>
    <property type="match status" value="1"/>
</dbReference>
<dbReference type="RefSeq" id="XP_014252344.1">
    <property type="nucleotide sequence ID" value="XM_014396858.2"/>
</dbReference>
<evidence type="ECO:0000256" key="7">
    <source>
        <dbReference type="ARBA" id="ARBA00040302"/>
    </source>
</evidence>
<comment type="subcellular location">
    <subcellularLocation>
        <location evidence="1">Membrane</location>
        <topology evidence="1">Multi-pass membrane protein</topology>
    </subcellularLocation>
</comment>
<dbReference type="InterPro" id="IPR010291">
    <property type="entry name" value="Ion_channel_UNC-93"/>
</dbReference>
<dbReference type="OrthoDB" id="196103at2759"/>
<sequence length="437" mass="47692">MFDKRLFNVTVLGLGFMFVFTAFQTFSNVEVTILNSLSADDKTFTGNGYTSLAIIYAMLAIGNWLAPSIIGAIGARMSMVIGSLTYLLFIASFLIPKTWLLYTVSALMGIGASLIWTGQGNYLTLNSDDLTMARNSGIFWALLQSSMLYGNCYVFIAFEGKQHIDEHTRNTVTIVLTALSLIGLVFLVLLRPAVSADGEVLARRTVGPIKAFREAMSLLTRKEMIFLCITFLYTGFELSFYSGVYSPSIGFTLNISDNPKRLTGLSGIAIGVGEIAGGLLFGLLGSKTVRWGRSPIVILGFVVHIVTFFCIFLNLPNSAPLGDTTDQAYIQSNVILAIACSVLLGFADSCFNTQIYAAIGTIFSEESAPAFAIFKFTQSLAAASAFFYSKYIGLYIHLAILVVWATLGTATYCITERMVNNSKEVDDESQINQSKRF</sequence>
<dbReference type="PANTHER" id="PTHR23294">
    <property type="entry name" value="ET TRANSLATION PRODUCT-RELATED"/>
    <property type="match status" value="1"/>
</dbReference>
<dbReference type="GeneID" id="106668264"/>
<dbReference type="Gene3D" id="1.20.1250.20">
    <property type="entry name" value="MFS general substrate transporter like domains"/>
    <property type="match status" value="2"/>
</dbReference>
<dbReference type="Pfam" id="PF05978">
    <property type="entry name" value="UNC-93"/>
    <property type="match status" value="1"/>
</dbReference>
<dbReference type="EnsemblMetazoa" id="XM_014396858.2">
    <property type="protein sequence ID" value="XP_014252344.1"/>
    <property type="gene ID" value="LOC106668264"/>
</dbReference>
<reference evidence="10" key="1">
    <citation type="submission" date="2022-01" db="UniProtKB">
        <authorList>
            <consortium name="EnsemblMetazoa"/>
        </authorList>
    </citation>
    <scope>IDENTIFICATION</scope>
</reference>
<feature type="transmembrane region" description="Helical" evidence="9">
    <location>
        <begin position="224"/>
        <end position="244"/>
    </location>
</feature>
<proteinExistence type="inferred from homology"/>
<evidence type="ECO:0000313" key="10">
    <source>
        <dbReference type="EnsemblMetazoa" id="XP_014252344.1"/>
    </source>
</evidence>
<dbReference type="Proteomes" id="UP000494040">
    <property type="component" value="Unassembled WGS sequence"/>
</dbReference>
<feature type="transmembrane region" description="Helical" evidence="9">
    <location>
        <begin position="170"/>
        <end position="190"/>
    </location>
</feature>
<evidence type="ECO:0000256" key="2">
    <source>
        <dbReference type="ARBA" id="ARBA00009172"/>
    </source>
</evidence>
<keyword evidence="4 9" id="KW-1133">Transmembrane helix</keyword>
<dbReference type="CDD" id="cd17407">
    <property type="entry name" value="MFS_MFSD11"/>
    <property type="match status" value="1"/>
</dbReference>